<dbReference type="RefSeq" id="WP_264516347.1">
    <property type="nucleotide sequence ID" value="NZ_JAPDDR010000018.1"/>
</dbReference>
<feature type="domain" description="Cupin type-2" evidence="1">
    <location>
        <begin position="39"/>
        <end position="103"/>
    </location>
</feature>
<dbReference type="InterPro" id="IPR011051">
    <property type="entry name" value="RmlC_Cupin_sf"/>
</dbReference>
<sequence>MEVRSLDSQLPFTTKDGSTIRSILDLSNAPVRMQSLAEATIPAGGSTQRHWHKDSEEFYFLLEGRGTMEIEGEEREVGPGDGILIPAGAWHQIRTDHGVRMLCCCAPPYRHEDTFFE</sequence>
<accession>A0ABT3GB73</accession>
<evidence type="ECO:0000313" key="3">
    <source>
        <dbReference type="Proteomes" id="UP001165653"/>
    </source>
</evidence>
<proteinExistence type="predicted"/>
<reference evidence="2" key="1">
    <citation type="submission" date="2022-10" db="EMBL/GenBank/DDBJ databases">
        <title>Luteolibacter sp. GHJ8, whole genome shotgun sequencing project.</title>
        <authorList>
            <person name="Zhao G."/>
            <person name="Shen L."/>
        </authorList>
    </citation>
    <scope>NUCLEOTIDE SEQUENCE</scope>
    <source>
        <strain evidence="2">GHJ8</strain>
    </source>
</reference>
<name>A0ABT3GB73_9BACT</name>
<protein>
    <submittedName>
        <fullName evidence="2">Cupin domain-containing protein</fullName>
    </submittedName>
</protein>
<dbReference type="InterPro" id="IPR052044">
    <property type="entry name" value="PKS_Associated_Protein"/>
</dbReference>
<organism evidence="2 3">
    <name type="scientific">Luteolibacter rhizosphaerae</name>
    <dbReference type="NCBI Taxonomy" id="2989719"/>
    <lineage>
        <taxon>Bacteria</taxon>
        <taxon>Pseudomonadati</taxon>
        <taxon>Verrucomicrobiota</taxon>
        <taxon>Verrucomicrobiia</taxon>
        <taxon>Verrucomicrobiales</taxon>
        <taxon>Verrucomicrobiaceae</taxon>
        <taxon>Luteolibacter</taxon>
    </lineage>
</organism>
<dbReference type="CDD" id="cd02214">
    <property type="entry name" value="cupin_MJ1618"/>
    <property type="match status" value="1"/>
</dbReference>
<evidence type="ECO:0000313" key="2">
    <source>
        <dbReference type="EMBL" id="MCW1916756.1"/>
    </source>
</evidence>
<comment type="caution">
    <text evidence="2">The sequence shown here is derived from an EMBL/GenBank/DDBJ whole genome shotgun (WGS) entry which is preliminary data.</text>
</comment>
<dbReference type="PANTHER" id="PTHR36114:SF4">
    <property type="entry name" value="CUPIN 2 CONSERVED BARREL DOMAIN-CONTAINING PROTEIN"/>
    <property type="match status" value="1"/>
</dbReference>
<dbReference type="PANTHER" id="PTHR36114">
    <property type="entry name" value="16.7 KDA PROTEIN IN WHIE LOCUS"/>
    <property type="match status" value="1"/>
</dbReference>
<dbReference type="InterPro" id="IPR014710">
    <property type="entry name" value="RmlC-like_jellyroll"/>
</dbReference>
<dbReference type="EMBL" id="JAPDDR010000018">
    <property type="protein sequence ID" value="MCW1916756.1"/>
    <property type="molecule type" value="Genomic_DNA"/>
</dbReference>
<keyword evidence="3" id="KW-1185">Reference proteome</keyword>
<dbReference type="SUPFAM" id="SSF51182">
    <property type="entry name" value="RmlC-like cupins"/>
    <property type="match status" value="1"/>
</dbReference>
<gene>
    <name evidence="2" type="ORF">OJ996_24425</name>
</gene>
<dbReference type="InterPro" id="IPR013096">
    <property type="entry name" value="Cupin_2"/>
</dbReference>
<evidence type="ECO:0000259" key="1">
    <source>
        <dbReference type="Pfam" id="PF07883"/>
    </source>
</evidence>
<dbReference type="Pfam" id="PF07883">
    <property type="entry name" value="Cupin_2"/>
    <property type="match status" value="1"/>
</dbReference>
<dbReference type="Gene3D" id="2.60.120.10">
    <property type="entry name" value="Jelly Rolls"/>
    <property type="match status" value="1"/>
</dbReference>
<dbReference type="Proteomes" id="UP001165653">
    <property type="component" value="Unassembled WGS sequence"/>
</dbReference>